<reference evidence="2 3" key="2">
    <citation type="submission" date="2017-02" db="EMBL/GenBank/DDBJ databases">
        <title>A genome survey and senescence transcriptome analysis in Lentinula edodes.</title>
        <authorList>
            <person name="Sakamoto Y."/>
            <person name="Nakade K."/>
            <person name="Sato S."/>
            <person name="Yoshida Y."/>
            <person name="Miyazaki K."/>
            <person name="Natsume S."/>
            <person name="Konno N."/>
        </authorList>
    </citation>
    <scope>NUCLEOTIDE SEQUENCE [LARGE SCALE GENOMIC DNA]</scope>
    <source>
        <strain evidence="2 3">NBRC 111202</strain>
    </source>
</reference>
<organism evidence="2 3">
    <name type="scientific">Lentinula edodes</name>
    <name type="common">Shiitake mushroom</name>
    <name type="synonym">Lentinus edodes</name>
    <dbReference type="NCBI Taxonomy" id="5353"/>
    <lineage>
        <taxon>Eukaryota</taxon>
        <taxon>Fungi</taxon>
        <taxon>Dikarya</taxon>
        <taxon>Basidiomycota</taxon>
        <taxon>Agaricomycotina</taxon>
        <taxon>Agaricomycetes</taxon>
        <taxon>Agaricomycetidae</taxon>
        <taxon>Agaricales</taxon>
        <taxon>Marasmiineae</taxon>
        <taxon>Omphalotaceae</taxon>
        <taxon>Lentinula</taxon>
    </lineage>
</organism>
<reference evidence="2 3" key="1">
    <citation type="submission" date="2016-08" db="EMBL/GenBank/DDBJ databases">
        <authorList>
            <consortium name="Lentinula edodes genome sequencing consortium"/>
            <person name="Sakamoto Y."/>
            <person name="Nakade K."/>
            <person name="Sato S."/>
            <person name="Yoshida Y."/>
            <person name="Miyazaki K."/>
            <person name="Natsume S."/>
            <person name="Konno N."/>
        </authorList>
    </citation>
    <scope>NUCLEOTIDE SEQUENCE [LARGE SCALE GENOMIC DNA]</scope>
    <source>
        <strain evidence="2 3">NBRC 111202</strain>
    </source>
</reference>
<dbReference type="InterPro" id="IPR018535">
    <property type="entry name" value="DUF1996"/>
</dbReference>
<keyword evidence="3" id="KW-1185">Reference proteome</keyword>
<sequence length="405" mass="44557">MYSVRLARTGFELRQHRSAVFEVYRAGSLHNIEETMKGYEMLNEIESFADGTAYWLMAPNNILTTQRLDPIVTPGKVSTHVHSVLGGSGFGLNVNTSILQESECTSIPIQEDKSNYWFPQLYFQKNDGSFASVSGNAVICRCFPVAPDSANVTAPFPNNFRMLSGDTTLRTLNASSFAQQAVTFLCLQFSGTSKRYNELPVGVSCPAGIRSQINFPSCWDGKNIDSEDHKLHVAFLSTGPDNGTCDDPRYPVILPRIFMEVYWISQDFEDQRDQALTPSQPFVFANGDPTGYGYHADFVNGWEDGVLQKAISGCNCNPYGDPSCCVDAGIFTFNQTRQCFISNTVDEPVLGNLSTLPGANPVQAPCFESYIATSTPVILAPVYTYCDPCYTDSSGDVYLEGGRIT</sequence>
<dbReference type="Pfam" id="PF09362">
    <property type="entry name" value="DUF1996"/>
    <property type="match status" value="1"/>
</dbReference>
<evidence type="ECO:0000313" key="2">
    <source>
        <dbReference type="EMBL" id="GAW00415.1"/>
    </source>
</evidence>
<comment type="caution">
    <text evidence="2">The sequence shown here is derived from an EMBL/GenBank/DDBJ whole genome shotgun (WGS) entry which is preliminary data.</text>
</comment>
<dbReference type="PANTHER" id="PTHR43662:SF3">
    <property type="entry name" value="DOMAIN PROTEIN, PUTATIVE (AFU_ORTHOLOGUE AFUA_6G11970)-RELATED"/>
    <property type="match status" value="1"/>
</dbReference>
<accession>A0A1Q3DZI9</accession>
<evidence type="ECO:0000313" key="3">
    <source>
        <dbReference type="Proteomes" id="UP000188533"/>
    </source>
</evidence>
<dbReference type="PANTHER" id="PTHR43662">
    <property type="match status" value="1"/>
</dbReference>
<name>A0A1Q3DZI9_LENED</name>
<dbReference type="EMBL" id="BDGU01000030">
    <property type="protein sequence ID" value="GAW00415.1"/>
    <property type="molecule type" value="Genomic_DNA"/>
</dbReference>
<proteinExistence type="predicted"/>
<evidence type="ECO:0000259" key="1">
    <source>
        <dbReference type="Pfam" id="PF09362"/>
    </source>
</evidence>
<protein>
    <submittedName>
        <fullName evidence="2">Wsc domain</fullName>
    </submittedName>
</protein>
<feature type="domain" description="DUF1996" evidence="1">
    <location>
        <begin position="69"/>
        <end position="302"/>
    </location>
</feature>
<dbReference type="AlphaFoldDB" id="A0A1Q3DZI9"/>
<dbReference type="Proteomes" id="UP000188533">
    <property type="component" value="Unassembled WGS sequence"/>
</dbReference>
<dbReference type="STRING" id="5353.A0A1Q3DZI9"/>
<gene>
    <name evidence="2" type="ORF">LENED_001933</name>
</gene>